<keyword evidence="6 7" id="KW-0627">Porphyrin biosynthesis</keyword>
<feature type="binding site" evidence="7">
    <location>
        <position position="345"/>
    </location>
    <ligand>
        <name>substrate</name>
    </ligand>
</feature>
<keyword evidence="4 7" id="KW-0210">Decarboxylase</keyword>
<keyword evidence="5 7" id="KW-0456">Lyase</keyword>
<dbReference type="PANTHER" id="PTHR21091">
    <property type="entry name" value="METHYLTETRAHYDROFOLATE:HOMOCYSTEINE METHYLTRANSFERASE RELATED"/>
    <property type="match status" value="1"/>
</dbReference>
<dbReference type="GO" id="GO:0004853">
    <property type="term" value="F:uroporphyrinogen decarboxylase activity"/>
    <property type="evidence" value="ECO:0007669"/>
    <property type="project" value="UniProtKB-UniRule"/>
</dbReference>
<dbReference type="UniPathway" id="UPA00251">
    <property type="reaction ID" value="UER00321"/>
</dbReference>
<keyword evidence="7" id="KW-0963">Cytoplasm</keyword>
<dbReference type="SUPFAM" id="SSF51726">
    <property type="entry name" value="UROD/MetE-like"/>
    <property type="match status" value="1"/>
</dbReference>
<comment type="subunit">
    <text evidence="7">Homodimer.</text>
</comment>
<feature type="domain" description="Uroporphyrinogen decarboxylase (URO-D)" evidence="11">
    <location>
        <begin position="160"/>
        <end position="176"/>
    </location>
</feature>
<dbReference type="InterPro" id="IPR006361">
    <property type="entry name" value="Uroporphyrinogen_deCO2ase_HemE"/>
</dbReference>
<organism evidence="12 13">
    <name type="scientific">Tunturiibacter lichenicola</name>
    <dbReference type="NCBI Taxonomy" id="2051959"/>
    <lineage>
        <taxon>Bacteria</taxon>
        <taxon>Pseudomonadati</taxon>
        <taxon>Acidobacteriota</taxon>
        <taxon>Terriglobia</taxon>
        <taxon>Terriglobales</taxon>
        <taxon>Acidobacteriaceae</taxon>
        <taxon>Tunturiibacter</taxon>
    </lineage>
</organism>
<feature type="site" description="Transition state stabilizer" evidence="7">
    <location>
        <position position="90"/>
    </location>
</feature>
<comment type="caution">
    <text evidence="12">The sequence shown here is derived from an EMBL/GenBank/DDBJ whole genome shotgun (WGS) entry which is preliminary data.</text>
</comment>
<evidence type="ECO:0000256" key="5">
    <source>
        <dbReference type="ARBA" id="ARBA00023239"/>
    </source>
</evidence>
<dbReference type="EMBL" id="JACCCU010000002">
    <property type="protein sequence ID" value="NYF91114.1"/>
    <property type="molecule type" value="Genomic_DNA"/>
</dbReference>
<dbReference type="CDD" id="cd00717">
    <property type="entry name" value="URO-D"/>
    <property type="match status" value="1"/>
</dbReference>
<dbReference type="Pfam" id="PF01208">
    <property type="entry name" value="URO-D"/>
    <property type="match status" value="1"/>
</dbReference>
<name>A0A852VL14_9BACT</name>
<dbReference type="NCBIfam" id="TIGR01464">
    <property type="entry name" value="hemE"/>
    <property type="match status" value="1"/>
</dbReference>
<evidence type="ECO:0000256" key="4">
    <source>
        <dbReference type="ARBA" id="ARBA00022793"/>
    </source>
</evidence>
<feature type="binding site" evidence="7">
    <location>
        <position position="172"/>
    </location>
    <ligand>
        <name>substrate</name>
    </ligand>
</feature>
<evidence type="ECO:0000256" key="1">
    <source>
        <dbReference type="ARBA" id="ARBA00004804"/>
    </source>
</evidence>
<comment type="caution">
    <text evidence="7">Lacks conserved residue(s) required for the propagation of feature annotation.</text>
</comment>
<accession>A0A852VL14</accession>
<comment type="similarity">
    <text evidence="2 7 9">Belongs to the uroporphyrinogen decarboxylase family.</text>
</comment>
<evidence type="ECO:0000256" key="2">
    <source>
        <dbReference type="ARBA" id="ARBA00009935"/>
    </source>
</evidence>
<dbReference type="InterPro" id="IPR038071">
    <property type="entry name" value="UROD/MetE-like_sf"/>
</dbReference>
<comment type="function">
    <text evidence="7">Catalyzes the decarboxylation of four acetate groups of uroporphyrinogen-III to yield coproporphyrinogen-III.</text>
</comment>
<evidence type="ECO:0000313" key="12">
    <source>
        <dbReference type="EMBL" id="NYF91114.1"/>
    </source>
</evidence>
<feature type="binding site" evidence="7">
    <location>
        <position position="90"/>
    </location>
    <ligand>
        <name>substrate</name>
    </ligand>
</feature>
<evidence type="ECO:0000259" key="11">
    <source>
        <dbReference type="PROSITE" id="PS00907"/>
    </source>
</evidence>
<proteinExistence type="inferred from homology"/>
<evidence type="ECO:0000259" key="10">
    <source>
        <dbReference type="PROSITE" id="PS00906"/>
    </source>
</evidence>
<dbReference type="Gene3D" id="3.20.20.210">
    <property type="match status" value="1"/>
</dbReference>
<reference evidence="12 13" key="1">
    <citation type="submission" date="2020-07" db="EMBL/GenBank/DDBJ databases">
        <title>Genomic Encyclopedia of Type Strains, Phase IV (KMG-V): Genome sequencing to study the core and pangenomes of soil and plant-associated prokaryotes.</title>
        <authorList>
            <person name="Whitman W."/>
        </authorList>
    </citation>
    <scope>NUCLEOTIDE SEQUENCE [LARGE SCALE GENOMIC DNA]</scope>
    <source>
        <strain evidence="12 13">M8UP22</strain>
    </source>
</reference>
<dbReference type="AlphaFoldDB" id="A0A852VL14"/>
<dbReference type="HAMAP" id="MF_00218">
    <property type="entry name" value="URO_D"/>
    <property type="match status" value="1"/>
</dbReference>
<evidence type="ECO:0000256" key="3">
    <source>
        <dbReference type="ARBA" id="ARBA00012288"/>
    </source>
</evidence>
<gene>
    <name evidence="7" type="primary">hemE</name>
    <name evidence="12" type="ORF">HDF08_003216</name>
</gene>
<evidence type="ECO:0000256" key="9">
    <source>
        <dbReference type="RuleBase" id="RU004169"/>
    </source>
</evidence>
<dbReference type="GO" id="GO:0006782">
    <property type="term" value="P:protoporphyrinogen IX biosynthetic process"/>
    <property type="evidence" value="ECO:0007669"/>
    <property type="project" value="UniProtKB-UniRule"/>
</dbReference>
<sequence>MSDAIVEGATVWSADAASGGSRFVRACLRRPVARTPVWFLRQAGRYMPEYMAVRKHHSLLEICRTPTIAAEVTITAAERLGVDAAIIFADLLLPFTPMGLDFEFVAGEGPVVHTPVRTLEHVKALRTDRVEELQYVARAIEQVAKHFAAPRADGDELGIIGFCGAPWTLAGYMIEGGKQGGGDRIYIETKKMMYSDGAAWSLLMEKIVTVLVAYAQQQVEAGADVIQVFDSWVGKLSVRDYRRYCLGWTTELVERIKSLGVPVIYFGVETASLLPAMSETGADVIGLDWRTPLDAGWKAVGPGCAVQGNLDPVALFANEEVLKDQVREILTAANGRPGHIFNLGHGIVPGTPVENVIRVVEWVKELSAVGVTRR</sequence>
<comment type="catalytic activity">
    <reaction evidence="7 8">
        <text>uroporphyrinogen III + 4 H(+) = coproporphyrinogen III + 4 CO2</text>
        <dbReference type="Rhea" id="RHEA:19865"/>
        <dbReference type="ChEBI" id="CHEBI:15378"/>
        <dbReference type="ChEBI" id="CHEBI:16526"/>
        <dbReference type="ChEBI" id="CHEBI:57308"/>
        <dbReference type="ChEBI" id="CHEBI:57309"/>
        <dbReference type="EC" id="4.1.1.37"/>
    </reaction>
</comment>
<dbReference type="InterPro" id="IPR000257">
    <property type="entry name" value="Uroporphyrinogen_deCOase"/>
</dbReference>
<comment type="subcellular location">
    <subcellularLocation>
        <location evidence="7">Cytoplasm</location>
    </subcellularLocation>
</comment>
<evidence type="ECO:0000256" key="7">
    <source>
        <dbReference type="HAMAP-Rule" id="MF_00218"/>
    </source>
</evidence>
<evidence type="ECO:0000256" key="8">
    <source>
        <dbReference type="RuleBase" id="RU000554"/>
    </source>
</evidence>
<dbReference type="EC" id="4.1.1.37" evidence="3 7"/>
<dbReference type="PROSITE" id="PS00906">
    <property type="entry name" value="UROD_1"/>
    <property type="match status" value="1"/>
</dbReference>
<evidence type="ECO:0000256" key="6">
    <source>
        <dbReference type="ARBA" id="ARBA00023244"/>
    </source>
</evidence>
<comment type="pathway">
    <text evidence="1 7 8">Porphyrin-containing compound metabolism; protoporphyrin-IX biosynthesis; coproporphyrinogen-III from 5-aminolevulinate: step 4/4.</text>
</comment>
<dbReference type="PROSITE" id="PS00907">
    <property type="entry name" value="UROD_2"/>
    <property type="match status" value="1"/>
</dbReference>
<feature type="binding site" evidence="7">
    <location>
        <position position="231"/>
    </location>
    <ligand>
        <name>substrate</name>
    </ligand>
</feature>
<dbReference type="Proteomes" id="UP000564385">
    <property type="component" value="Unassembled WGS sequence"/>
</dbReference>
<dbReference type="PANTHER" id="PTHR21091:SF169">
    <property type="entry name" value="UROPORPHYRINOGEN DECARBOXYLASE"/>
    <property type="match status" value="1"/>
</dbReference>
<feature type="binding site" evidence="7">
    <location>
        <begin position="41"/>
        <end position="45"/>
    </location>
    <ligand>
        <name>substrate</name>
    </ligand>
</feature>
<dbReference type="GO" id="GO:0005829">
    <property type="term" value="C:cytosol"/>
    <property type="evidence" value="ECO:0007669"/>
    <property type="project" value="TreeGrafter"/>
</dbReference>
<feature type="domain" description="Uroporphyrinogen decarboxylase (URO-D)" evidence="10">
    <location>
        <begin position="36"/>
        <end position="45"/>
    </location>
</feature>
<evidence type="ECO:0000313" key="13">
    <source>
        <dbReference type="Proteomes" id="UP000564385"/>
    </source>
</evidence>
<protein>
    <recommendedName>
        <fullName evidence="3 7">Uroporphyrinogen decarboxylase</fullName>
        <shortName evidence="7">UPD</shortName>
        <shortName evidence="7">URO-D</shortName>
        <ecNumber evidence="3 7">4.1.1.37</ecNumber>
    </recommendedName>
</protein>